<evidence type="ECO:0000256" key="6">
    <source>
        <dbReference type="ARBA" id="ARBA00013150"/>
    </source>
</evidence>
<evidence type="ECO:0000256" key="2">
    <source>
        <dbReference type="ARBA" id="ARBA00001964"/>
    </source>
</evidence>
<dbReference type="EC" id="2.2.1.7" evidence="6"/>
<comment type="cofactor">
    <cofactor evidence="2">
        <name>thiamine diphosphate</name>
        <dbReference type="ChEBI" id="CHEBI:58937"/>
    </cofactor>
</comment>
<dbReference type="GO" id="GO:0046872">
    <property type="term" value="F:metal ion binding"/>
    <property type="evidence" value="ECO:0007669"/>
    <property type="project" value="UniProtKB-KW"/>
</dbReference>
<name>U7UG86_9FIRM</name>
<dbReference type="InterPro" id="IPR005477">
    <property type="entry name" value="Dxylulose-5-P_synthase"/>
</dbReference>
<dbReference type="AlphaFoldDB" id="U7UG86"/>
<sequence length="588" mass="64056">MQYLSQIDSPKQLKRLSLPELEVLAGEIRQVLIDSALASGGHLGPNLGVVELTLALHYVFDSPRDKFIFDVSHQCYTHKILTGRKRKFLDPAADSLFTGYTNPRESEHDTFLMGHTSTSVSLAAGLAAGRDRCGDDYRVVAVIGDGALSGGEAFEGLNNAAELDGNLLIIVNDNDMSIAENHGGIYRNLRELRRTGGQSANNFFTACGLAYRFVEDGHDLGALIRVFTEEKERQRPLVIHVCTQKGKGYEPAERDREAYHHLHKPGKSVAGERGDAITRQVLLKKMAADPSVITVCPAVPRNVGADTAFREQAGRQYIDVGIAEAHAVSFAAGMAKAGAKPVVLDYGTFLQRTYDQLMHDLAINGSSAVILSFTSGGGISAMDAAHASMYDLAMTASIPGLLCLAPATKGEFVEMLEWAVDQQEEPVVIRVPNRIYTYQAGRPFTAANRRQFQLVRTGKEVAFIGLGQFYDLACQACSLLARRYGIAGSLINPRVYSEVDETVLQELAASHRLVVTLEDGIVSGGFGQRVASFYGTTAVQVLSYGAEKEFTNCVPLSTLYSRYRLEPACIVADIARILQAQEPERTEE</sequence>
<keyword evidence="9" id="KW-0460">Magnesium</keyword>
<proteinExistence type="inferred from homology"/>
<dbReference type="RefSeq" id="WP_023054273.1">
    <property type="nucleotide sequence ID" value="NZ_AWXA01000050.1"/>
</dbReference>
<dbReference type="eggNOG" id="COG1154">
    <property type="taxonomic scope" value="Bacteria"/>
</dbReference>
<evidence type="ECO:0000313" key="15">
    <source>
        <dbReference type="Proteomes" id="UP000017090"/>
    </source>
</evidence>
<comment type="caution">
    <text evidence="14">The sequence shown here is derived from an EMBL/GenBank/DDBJ whole genome shotgun (WGS) entry which is preliminary data.</text>
</comment>
<keyword evidence="7" id="KW-0808">Transferase</keyword>
<dbReference type="NCBIfam" id="NF003933">
    <property type="entry name" value="PRK05444.2-2"/>
    <property type="match status" value="1"/>
</dbReference>
<dbReference type="CDD" id="cd07033">
    <property type="entry name" value="TPP_PYR_DXS_TK_like"/>
    <property type="match status" value="1"/>
</dbReference>
<dbReference type="GO" id="GO:0009228">
    <property type="term" value="P:thiamine biosynthetic process"/>
    <property type="evidence" value="ECO:0007669"/>
    <property type="project" value="UniProtKB-KW"/>
</dbReference>
<evidence type="ECO:0000256" key="9">
    <source>
        <dbReference type="ARBA" id="ARBA00022842"/>
    </source>
</evidence>
<dbReference type="Proteomes" id="UP000017090">
    <property type="component" value="Unassembled WGS sequence"/>
</dbReference>
<comment type="similarity">
    <text evidence="4">Belongs to the transketolase family. DXPS subfamily.</text>
</comment>
<dbReference type="OrthoDB" id="9803371at2"/>
<dbReference type="PANTHER" id="PTHR43322">
    <property type="entry name" value="1-D-DEOXYXYLULOSE 5-PHOSPHATE SYNTHASE-RELATED"/>
    <property type="match status" value="1"/>
</dbReference>
<dbReference type="Pfam" id="PF02780">
    <property type="entry name" value="Transketolase_C"/>
    <property type="match status" value="1"/>
</dbReference>
<protein>
    <recommendedName>
        <fullName evidence="6">1-deoxy-D-xylulose-5-phosphate synthase</fullName>
        <ecNumber evidence="6">2.2.1.7</ecNumber>
    </recommendedName>
</protein>
<evidence type="ECO:0000259" key="13">
    <source>
        <dbReference type="SMART" id="SM00861"/>
    </source>
</evidence>
<dbReference type="FunFam" id="3.40.50.970:FF:000010">
    <property type="entry name" value="1-deoxy-D-xylulose-5-phosphate synthase"/>
    <property type="match status" value="1"/>
</dbReference>
<dbReference type="PROSITE" id="PS00801">
    <property type="entry name" value="TRANSKETOLASE_1"/>
    <property type="match status" value="1"/>
</dbReference>
<comment type="subunit">
    <text evidence="5">Homodimer.</text>
</comment>
<dbReference type="Gene3D" id="3.40.50.970">
    <property type="match status" value="2"/>
</dbReference>
<dbReference type="PANTHER" id="PTHR43322:SF1">
    <property type="entry name" value="1-DEOXY-D-XYLULOSE-5-PHOSPHATE SYNTHASE"/>
    <property type="match status" value="1"/>
</dbReference>
<comment type="cofactor">
    <cofactor evidence="1">
        <name>Mg(2+)</name>
        <dbReference type="ChEBI" id="CHEBI:18420"/>
    </cofactor>
</comment>
<evidence type="ECO:0000256" key="5">
    <source>
        <dbReference type="ARBA" id="ARBA00011738"/>
    </source>
</evidence>
<keyword evidence="8" id="KW-0479">Metal-binding</keyword>
<dbReference type="GO" id="GO:0008661">
    <property type="term" value="F:1-deoxy-D-xylulose-5-phosphate synthase activity"/>
    <property type="evidence" value="ECO:0007669"/>
    <property type="project" value="UniProtKB-EC"/>
</dbReference>
<keyword evidence="11" id="KW-0786">Thiamine pyrophosphate</keyword>
<accession>U7UG86</accession>
<evidence type="ECO:0000256" key="8">
    <source>
        <dbReference type="ARBA" id="ARBA00022723"/>
    </source>
</evidence>
<evidence type="ECO:0000256" key="4">
    <source>
        <dbReference type="ARBA" id="ARBA00011081"/>
    </source>
</evidence>
<keyword evidence="10" id="KW-0784">Thiamine biosynthesis</keyword>
<dbReference type="UniPathway" id="UPA00064">
    <property type="reaction ID" value="UER00091"/>
</dbReference>
<feature type="domain" description="Transketolase-like pyrimidine-binding" evidence="13">
    <location>
        <begin position="276"/>
        <end position="438"/>
    </location>
</feature>
<dbReference type="Pfam" id="PF02779">
    <property type="entry name" value="Transket_pyr"/>
    <property type="match status" value="1"/>
</dbReference>
<evidence type="ECO:0000256" key="1">
    <source>
        <dbReference type="ARBA" id="ARBA00001946"/>
    </source>
</evidence>
<keyword evidence="15" id="KW-1185">Reference proteome</keyword>
<dbReference type="GO" id="GO:0005829">
    <property type="term" value="C:cytosol"/>
    <property type="evidence" value="ECO:0007669"/>
    <property type="project" value="TreeGrafter"/>
</dbReference>
<dbReference type="SUPFAM" id="SSF52922">
    <property type="entry name" value="TK C-terminal domain-like"/>
    <property type="match status" value="1"/>
</dbReference>
<dbReference type="GO" id="GO:0016114">
    <property type="term" value="P:terpenoid biosynthetic process"/>
    <property type="evidence" value="ECO:0007669"/>
    <property type="project" value="InterPro"/>
</dbReference>
<evidence type="ECO:0000313" key="14">
    <source>
        <dbReference type="EMBL" id="ERT57889.1"/>
    </source>
</evidence>
<evidence type="ECO:0000256" key="11">
    <source>
        <dbReference type="ARBA" id="ARBA00023052"/>
    </source>
</evidence>
<dbReference type="NCBIfam" id="NF008968">
    <property type="entry name" value="PRK12315.1"/>
    <property type="match status" value="1"/>
</dbReference>
<dbReference type="EMBL" id="AWXA01000050">
    <property type="protein sequence ID" value="ERT57889.1"/>
    <property type="molecule type" value="Genomic_DNA"/>
</dbReference>
<dbReference type="InterPro" id="IPR009014">
    <property type="entry name" value="Transketo_C/PFOR_II"/>
</dbReference>
<gene>
    <name evidence="14" type="ORF">HMPREF1250_0068</name>
</gene>
<dbReference type="STRING" id="1111454.HMPREF1250_0068"/>
<keyword evidence="12" id="KW-0414">Isoprene biosynthesis</keyword>
<evidence type="ECO:0000256" key="3">
    <source>
        <dbReference type="ARBA" id="ARBA00004980"/>
    </source>
</evidence>
<evidence type="ECO:0000256" key="12">
    <source>
        <dbReference type="ARBA" id="ARBA00023229"/>
    </source>
</evidence>
<reference evidence="14 15" key="1">
    <citation type="submission" date="2013-09" db="EMBL/GenBank/DDBJ databases">
        <authorList>
            <person name="Durkin A.S."/>
            <person name="Haft D.R."/>
            <person name="McCorrison J."/>
            <person name="Torralba M."/>
            <person name="Gillis M."/>
            <person name="Haft D.H."/>
            <person name="Methe B."/>
            <person name="Sutton G."/>
            <person name="Nelson K.E."/>
        </authorList>
    </citation>
    <scope>NUCLEOTIDE SEQUENCE [LARGE SCALE GENOMIC DNA]</scope>
    <source>
        <strain evidence="14 15">BV3C16-1</strain>
    </source>
</reference>
<dbReference type="SMART" id="SM00861">
    <property type="entry name" value="Transket_pyr"/>
    <property type="match status" value="1"/>
</dbReference>
<dbReference type="InterPro" id="IPR005475">
    <property type="entry name" value="Transketolase-like_Pyr-bd"/>
</dbReference>
<dbReference type="InterPro" id="IPR033248">
    <property type="entry name" value="Transketolase_C"/>
</dbReference>
<dbReference type="InterPro" id="IPR049557">
    <property type="entry name" value="Transketolase_CS"/>
</dbReference>
<dbReference type="CDD" id="cd02007">
    <property type="entry name" value="TPP_DXS"/>
    <property type="match status" value="1"/>
</dbReference>
<dbReference type="SUPFAM" id="SSF52518">
    <property type="entry name" value="Thiamin diphosphate-binding fold (THDP-binding)"/>
    <property type="match status" value="2"/>
</dbReference>
<dbReference type="Gene3D" id="3.40.50.920">
    <property type="match status" value="1"/>
</dbReference>
<dbReference type="Pfam" id="PF13292">
    <property type="entry name" value="DXP_synthase_N"/>
    <property type="match status" value="1"/>
</dbReference>
<dbReference type="GO" id="GO:0019288">
    <property type="term" value="P:isopentenyl diphosphate biosynthetic process, methylerythritol 4-phosphate pathway"/>
    <property type="evidence" value="ECO:0007669"/>
    <property type="project" value="TreeGrafter"/>
</dbReference>
<dbReference type="PATRIC" id="fig|1111454.3.peg.1805"/>
<organism evidence="14 15">
    <name type="scientific">Megasphaera vaginalis</name>
    <name type="common">ex Srinivasan et al. 2021</name>
    <dbReference type="NCBI Taxonomy" id="1111454"/>
    <lineage>
        <taxon>Bacteria</taxon>
        <taxon>Bacillati</taxon>
        <taxon>Bacillota</taxon>
        <taxon>Negativicutes</taxon>
        <taxon>Veillonellales</taxon>
        <taxon>Veillonellaceae</taxon>
        <taxon>Megasphaera</taxon>
    </lineage>
</organism>
<comment type="pathway">
    <text evidence="3">Metabolic intermediate biosynthesis; 1-deoxy-D-xylulose 5-phosphate biosynthesis; 1-deoxy-D-xylulose 5-phosphate from D-glyceraldehyde 3-phosphate and pyruvate: step 1/1.</text>
</comment>
<evidence type="ECO:0000256" key="10">
    <source>
        <dbReference type="ARBA" id="ARBA00022977"/>
    </source>
</evidence>
<dbReference type="InterPro" id="IPR029061">
    <property type="entry name" value="THDP-binding"/>
</dbReference>
<evidence type="ECO:0000256" key="7">
    <source>
        <dbReference type="ARBA" id="ARBA00022679"/>
    </source>
</evidence>